<dbReference type="Proteomes" id="UP000663860">
    <property type="component" value="Unassembled WGS sequence"/>
</dbReference>
<keyword evidence="1" id="KW-0732">Signal</keyword>
<dbReference type="EMBL" id="CAJNON010000059">
    <property type="protein sequence ID" value="CAF0891390.1"/>
    <property type="molecule type" value="Genomic_DNA"/>
</dbReference>
<proteinExistence type="predicted"/>
<dbReference type="EMBL" id="CAJOBB010001957">
    <property type="protein sequence ID" value="CAF3923357.1"/>
    <property type="molecule type" value="Genomic_DNA"/>
</dbReference>
<dbReference type="Gene3D" id="2.80.10.50">
    <property type="match status" value="1"/>
</dbReference>
<dbReference type="OrthoDB" id="10041637at2759"/>
<dbReference type="Proteomes" id="UP000663891">
    <property type="component" value="Unassembled WGS sequence"/>
</dbReference>
<gene>
    <name evidence="4" type="ORF">IZO911_LOCUS27444</name>
    <name evidence="5" type="ORF">KXQ929_LOCUS24033</name>
    <name evidence="6" type="ORF">OKA104_LOCUS29138</name>
    <name evidence="3" type="ORF">VCS650_LOCUS8796</name>
</gene>
<dbReference type="InterPro" id="IPR000772">
    <property type="entry name" value="Ricin_B_lectin"/>
</dbReference>
<sequence length="201" mass="23123">MSSQWLILLIFVAFVQLAVTNVIYSNFDDDDHKQNPIEPEDLPSHTNVEEGDIDSDYYYRLTDSYSGEKLALDVINDGQNYGLNMVPVADYTGQYWRFVHVRDNVYSLRTRFLGDAYSLDIINDGINNNKPHMAKTGHHTGQHWHLTRLIDGTYNLSNEFTGLNMALDISRNSHIVHMSAKKTDYSGQQWQLTKIGRIDSY</sequence>
<evidence type="ECO:0000313" key="7">
    <source>
        <dbReference type="Proteomes" id="UP000663891"/>
    </source>
</evidence>
<evidence type="ECO:0000313" key="3">
    <source>
        <dbReference type="EMBL" id="CAF0891390.1"/>
    </source>
</evidence>
<accession>A0A813YZY3</accession>
<dbReference type="Proteomes" id="UP000663868">
    <property type="component" value="Unassembled WGS sequence"/>
</dbReference>
<name>A0A813YZY3_9BILA</name>
<evidence type="ECO:0000256" key="1">
    <source>
        <dbReference type="SAM" id="SignalP"/>
    </source>
</evidence>
<feature type="domain" description="Ricin B lectin" evidence="2">
    <location>
        <begin position="93"/>
        <end position="171"/>
    </location>
</feature>
<dbReference type="EMBL" id="CAJNOE010000373">
    <property type="protein sequence ID" value="CAF1180682.1"/>
    <property type="molecule type" value="Genomic_DNA"/>
</dbReference>
<evidence type="ECO:0000259" key="2">
    <source>
        <dbReference type="Pfam" id="PF14200"/>
    </source>
</evidence>
<protein>
    <recommendedName>
        <fullName evidence="2">Ricin B lectin domain-containing protein</fullName>
    </recommendedName>
</protein>
<reference evidence="3" key="1">
    <citation type="submission" date="2021-02" db="EMBL/GenBank/DDBJ databases">
        <authorList>
            <person name="Nowell W R."/>
        </authorList>
    </citation>
    <scope>NUCLEOTIDE SEQUENCE</scope>
</reference>
<dbReference type="Proteomes" id="UP000663881">
    <property type="component" value="Unassembled WGS sequence"/>
</dbReference>
<evidence type="ECO:0000313" key="4">
    <source>
        <dbReference type="EMBL" id="CAF1180682.1"/>
    </source>
</evidence>
<evidence type="ECO:0000313" key="6">
    <source>
        <dbReference type="EMBL" id="CAF3989673.1"/>
    </source>
</evidence>
<dbReference type="CDD" id="cd00161">
    <property type="entry name" value="beta-trefoil_Ricin-like"/>
    <property type="match status" value="1"/>
</dbReference>
<evidence type="ECO:0000313" key="5">
    <source>
        <dbReference type="EMBL" id="CAF3923357.1"/>
    </source>
</evidence>
<feature type="signal peptide" evidence="1">
    <location>
        <begin position="1"/>
        <end position="20"/>
    </location>
</feature>
<dbReference type="AlphaFoldDB" id="A0A813YZY3"/>
<dbReference type="InterPro" id="IPR035992">
    <property type="entry name" value="Ricin_B-like_lectins"/>
</dbReference>
<dbReference type="EMBL" id="CAJOAY010002926">
    <property type="protein sequence ID" value="CAF3989673.1"/>
    <property type="molecule type" value="Genomic_DNA"/>
</dbReference>
<dbReference type="SUPFAM" id="SSF50370">
    <property type="entry name" value="Ricin B-like lectins"/>
    <property type="match status" value="1"/>
</dbReference>
<comment type="caution">
    <text evidence="3">The sequence shown here is derived from an EMBL/GenBank/DDBJ whole genome shotgun (WGS) entry which is preliminary data.</text>
</comment>
<feature type="chain" id="PRO_5036223639" description="Ricin B lectin domain-containing protein" evidence="1">
    <location>
        <begin position="21"/>
        <end position="201"/>
    </location>
</feature>
<organism evidence="3 7">
    <name type="scientific">Adineta steineri</name>
    <dbReference type="NCBI Taxonomy" id="433720"/>
    <lineage>
        <taxon>Eukaryota</taxon>
        <taxon>Metazoa</taxon>
        <taxon>Spiralia</taxon>
        <taxon>Gnathifera</taxon>
        <taxon>Rotifera</taxon>
        <taxon>Eurotatoria</taxon>
        <taxon>Bdelloidea</taxon>
        <taxon>Adinetida</taxon>
        <taxon>Adinetidae</taxon>
        <taxon>Adineta</taxon>
    </lineage>
</organism>
<dbReference type="Pfam" id="PF14200">
    <property type="entry name" value="RicinB_lectin_2"/>
    <property type="match status" value="1"/>
</dbReference>